<name>A0A239LZN1_9BACT</name>
<evidence type="ECO:0000313" key="3">
    <source>
        <dbReference type="EMBL" id="SNT35233.1"/>
    </source>
</evidence>
<gene>
    <name evidence="3" type="ORF">SAMN06296052_1583</name>
</gene>
<dbReference type="AlphaFoldDB" id="A0A239LZN1"/>
<dbReference type="RefSeq" id="WP_144266402.1">
    <property type="nucleotide sequence ID" value="NZ_FZOQ01000058.1"/>
</dbReference>
<feature type="coiled-coil region" evidence="1">
    <location>
        <begin position="80"/>
        <end position="128"/>
    </location>
</feature>
<evidence type="ECO:0000256" key="2">
    <source>
        <dbReference type="SAM" id="MobiDB-lite"/>
    </source>
</evidence>
<keyword evidence="1" id="KW-0175">Coiled coil</keyword>
<keyword evidence="4" id="KW-1185">Reference proteome</keyword>
<feature type="compositionally biased region" description="Polar residues" evidence="2">
    <location>
        <begin position="64"/>
        <end position="75"/>
    </location>
</feature>
<protein>
    <submittedName>
        <fullName evidence="3">Uncharacterized protein</fullName>
    </submittedName>
</protein>
<organism evidence="3 4">
    <name type="scientific">Pontibacter ummariensis</name>
    <dbReference type="NCBI Taxonomy" id="1610492"/>
    <lineage>
        <taxon>Bacteria</taxon>
        <taxon>Pseudomonadati</taxon>
        <taxon>Bacteroidota</taxon>
        <taxon>Cytophagia</taxon>
        <taxon>Cytophagales</taxon>
        <taxon>Hymenobacteraceae</taxon>
        <taxon>Pontibacter</taxon>
    </lineage>
</organism>
<dbReference type="Proteomes" id="UP000198432">
    <property type="component" value="Unassembled WGS sequence"/>
</dbReference>
<accession>A0A239LZN1</accession>
<dbReference type="EMBL" id="FZOQ01000058">
    <property type="protein sequence ID" value="SNT35233.1"/>
    <property type="molecule type" value="Genomic_DNA"/>
</dbReference>
<feature type="region of interest" description="Disordered" evidence="2">
    <location>
        <begin position="60"/>
        <end position="80"/>
    </location>
</feature>
<sequence length="160" mass="18156">MAKISISEAARLTGKNRSTLHRHIKIGKLSKDFDSDGSPVLDTSELSRVYQSFKIPVAEGQPATVPQSNRKQQVATPHKAGDATVEIELLKLKLQHAEEKTTIEESRRREAEQREKEAREEINRLLSVVEKQTYLLAAPQPLEEAHPEPPKLGWWKRLFS</sequence>
<proteinExistence type="predicted"/>
<dbReference type="OrthoDB" id="962262at2"/>
<evidence type="ECO:0000256" key="1">
    <source>
        <dbReference type="SAM" id="Coils"/>
    </source>
</evidence>
<reference evidence="4" key="1">
    <citation type="submission" date="2017-06" db="EMBL/GenBank/DDBJ databases">
        <authorList>
            <person name="Varghese N."/>
            <person name="Submissions S."/>
        </authorList>
    </citation>
    <scope>NUCLEOTIDE SEQUENCE [LARGE SCALE GENOMIC DNA]</scope>
    <source>
        <strain evidence="4">NKM1</strain>
    </source>
</reference>
<evidence type="ECO:0000313" key="4">
    <source>
        <dbReference type="Proteomes" id="UP000198432"/>
    </source>
</evidence>